<evidence type="ECO:0000256" key="7">
    <source>
        <dbReference type="SAM" id="MobiDB-lite"/>
    </source>
</evidence>
<evidence type="ECO:0000313" key="13">
    <source>
        <dbReference type="Proteomes" id="UP000516988"/>
    </source>
</evidence>
<dbReference type="SUPFAM" id="SSF48065">
    <property type="entry name" value="DBL homology domain (DH-domain)"/>
    <property type="match status" value="1"/>
</dbReference>
<dbReference type="CDD" id="cd11853">
    <property type="entry name" value="SH3_Kalirin_2"/>
    <property type="match status" value="1"/>
</dbReference>
<evidence type="ECO:0000256" key="3">
    <source>
        <dbReference type="ARBA" id="ARBA00022443"/>
    </source>
</evidence>
<feature type="domain" description="SH3" evidence="8">
    <location>
        <begin position="580"/>
        <end position="645"/>
    </location>
</feature>
<dbReference type="CDD" id="cd13241">
    <property type="entry name" value="PH2_Kalirin_Trio_p63RhoGEF"/>
    <property type="match status" value="1"/>
</dbReference>
<keyword evidence="3 6" id="KW-0728">SH3 domain</keyword>
<dbReference type="InterPro" id="IPR036179">
    <property type="entry name" value="Ig-like_dom_sf"/>
</dbReference>
<dbReference type="SMART" id="SM00325">
    <property type="entry name" value="RhoGEF"/>
    <property type="match status" value="1"/>
</dbReference>
<dbReference type="FunFam" id="2.30.29.30:FF:000091">
    <property type="entry name" value="kalirin isoform X1"/>
    <property type="match status" value="1"/>
</dbReference>
<reference evidence="12 13" key="1">
    <citation type="submission" date="2019-09" db="EMBL/GenBank/DDBJ databases">
        <title>Bird 10,000 Genomes (B10K) Project - Family phase.</title>
        <authorList>
            <person name="Zhang G."/>
        </authorList>
    </citation>
    <scope>NUCLEOTIDE SEQUENCE [LARGE SCALE GENOMIC DNA]</scope>
    <source>
        <strain evidence="12">OUT-0004</strain>
    </source>
</reference>
<comment type="caution">
    <text evidence="12">The sequence shown here is derived from an EMBL/GenBank/DDBJ whole genome shotgun (WGS) entry which is preliminary data.</text>
</comment>
<evidence type="ECO:0000259" key="11">
    <source>
        <dbReference type="PROSITE" id="PS50835"/>
    </source>
</evidence>
<evidence type="ECO:0000256" key="2">
    <source>
        <dbReference type="ARBA" id="ARBA00006692"/>
    </source>
</evidence>
<dbReference type="InterPro" id="IPR055251">
    <property type="entry name" value="SOS1_NGEF_PH"/>
</dbReference>
<feature type="domain" description="PH" evidence="9">
    <location>
        <begin position="376"/>
        <end position="486"/>
    </location>
</feature>
<feature type="region of interest" description="Disordered" evidence="7">
    <location>
        <begin position="503"/>
        <end position="576"/>
    </location>
</feature>
<dbReference type="InterPro" id="IPR003599">
    <property type="entry name" value="Ig_sub"/>
</dbReference>
<feature type="compositionally biased region" description="Low complexity" evidence="7">
    <location>
        <begin position="116"/>
        <end position="127"/>
    </location>
</feature>
<keyword evidence="4" id="KW-0963">Cytoplasm</keyword>
<dbReference type="SUPFAM" id="SSF48726">
    <property type="entry name" value="Immunoglobulin"/>
    <property type="match status" value="1"/>
</dbReference>
<dbReference type="SUPFAM" id="SSF50044">
    <property type="entry name" value="SH3-domain"/>
    <property type="match status" value="1"/>
</dbReference>
<dbReference type="PROSITE" id="PS50835">
    <property type="entry name" value="IG_LIKE"/>
    <property type="match status" value="1"/>
</dbReference>
<dbReference type="GO" id="GO:0014069">
    <property type="term" value="C:postsynaptic density"/>
    <property type="evidence" value="ECO:0007669"/>
    <property type="project" value="TreeGrafter"/>
</dbReference>
<dbReference type="SMART" id="SM00233">
    <property type="entry name" value="PH"/>
    <property type="match status" value="1"/>
</dbReference>
<dbReference type="Gene3D" id="1.20.900.10">
    <property type="entry name" value="Dbl homology (DH) domain"/>
    <property type="match status" value="1"/>
</dbReference>
<dbReference type="EMBL" id="VZSC01001452">
    <property type="protein sequence ID" value="NWX39850.1"/>
    <property type="molecule type" value="Genomic_DNA"/>
</dbReference>
<dbReference type="InterPro" id="IPR036028">
    <property type="entry name" value="SH3-like_dom_sf"/>
</dbReference>
<name>A0A7K6VZF3_STECA</name>
<evidence type="ECO:0000256" key="6">
    <source>
        <dbReference type="PROSITE-ProRule" id="PRU00192"/>
    </source>
</evidence>
<comment type="similarity">
    <text evidence="2">Belongs to the protein kinase superfamily. CAMK Ser/Thr protein kinase family.</text>
</comment>
<dbReference type="GO" id="GO:0019898">
    <property type="term" value="C:extrinsic component of membrane"/>
    <property type="evidence" value="ECO:0007669"/>
    <property type="project" value="TreeGrafter"/>
</dbReference>
<feature type="compositionally biased region" description="Basic and acidic residues" evidence="7">
    <location>
        <begin position="564"/>
        <end position="573"/>
    </location>
</feature>
<dbReference type="PROSITE" id="PS50003">
    <property type="entry name" value="PH_DOMAIN"/>
    <property type="match status" value="1"/>
</dbReference>
<dbReference type="InterPro" id="IPR035899">
    <property type="entry name" value="DBL_dom_sf"/>
</dbReference>
<dbReference type="InterPro" id="IPR001849">
    <property type="entry name" value="PH_domain"/>
</dbReference>
<evidence type="ECO:0000256" key="5">
    <source>
        <dbReference type="ARBA" id="ARBA00022658"/>
    </source>
</evidence>
<evidence type="ECO:0000259" key="8">
    <source>
        <dbReference type="PROSITE" id="PS50002"/>
    </source>
</evidence>
<dbReference type="InterPro" id="IPR013098">
    <property type="entry name" value="Ig_I-set"/>
</dbReference>
<gene>
    <name evidence="12" type="primary">Kalrn_0</name>
    <name evidence="12" type="ORF">STECAR_R06952</name>
</gene>
<dbReference type="InterPro" id="IPR051336">
    <property type="entry name" value="RhoGEF_Guanine_NuclExch_SF"/>
</dbReference>
<feature type="non-terminal residue" evidence="12">
    <location>
        <position position="825"/>
    </location>
</feature>
<dbReference type="PROSITE" id="PS50002">
    <property type="entry name" value="SH3"/>
    <property type="match status" value="1"/>
</dbReference>
<feature type="domain" description="DH" evidence="10">
    <location>
        <begin position="189"/>
        <end position="364"/>
    </location>
</feature>
<organism evidence="12 13">
    <name type="scientific">Steatornis caripensis</name>
    <name type="common">Oilbird</name>
    <dbReference type="NCBI Taxonomy" id="48435"/>
    <lineage>
        <taxon>Eukaryota</taxon>
        <taxon>Metazoa</taxon>
        <taxon>Chordata</taxon>
        <taxon>Craniata</taxon>
        <taxon>Vertebrata</taxon>
        <taxon>Euteleostomi</taxon>
        <taxon>Archelosauria</taxon>
        <taxon>Archosauria</taxon>
        <taxon>Dinosauria</taxon>
        <taxon>Saurischia</taxon>
        <taxon>Theropoda</taxon>
        <taxon>Coelurosauria</taxon>
        <taxon>Aves</taxon>
        <taxon>Neognathae</taxon>
        <taxon>Neoaves</taxon>
        <taxon>Strisores</taxon>
        <taxon>Caprimulgiformes</taxon>
        <taxon>Steatornithidae</taxon>
        <taxon>Steatornis</taxon>
    </lineage>
</organism>
<evidence type="ECO:0000259" key="10">
    <source>
        <dbReference type="PROSITE" id="PS50010"/>
    </source>
</evidence>
<feature type="compositionally biased region" description="Acidic residues" evidence="7">
    <location>
        <begin position="701"/>
        <end position="711"/>
    </location>
</feature>
<dbReference type="InterPro" id="IPR013783">
    <property type="entry name" value="Ig-like_fold"/>
</dbReference>
<dbReference type="InterPro" id="IPR003598">
    <property type="entry name" value="Ig_sub2"/>
</dbReference>
<dbReference type="PANTHER" id="PTHR22826:SF49">
    <property type="entry name" value="KALIRIN"/>
    <property type="match status" value="1"/>
</dbReference>
<dbReference type="Pfam" id="PF16609">
    <property type="entry name" value="SH3-RhoG_link"/>
    <property type="match status" value="2"/>
</dbReference>
<protein>
    <submittedName>
        <fullName evidence="12">KALRN protein</fullName>
    </submittedName>
</protein>
<dbReference type="InterPro" id="IPR001452">
    <property type="entry name" value="SH3_domain"/>
</dbReference>
<feature type="compositionally biased region" description="Polar residues" evidence="7">
    <location>
        <begin position="551"/>
        <end position="561"/>
    </location>
</feature>
<dbReference type="InterPro" id="IPR007110">
    <property type="entry name" value="Ig-like_dom"/>
</dbReference>
<feature type="compositionally biased region" description="Basic and acidic residues" evidence="7">
    <location>
        <begin position="78"/>
        <end position="87"/>
    </location>
</feature>
<dbReference type="Gene3D" id="2.60.40.10">
    <property type="entry name" value="Immunoglobulins"/>
    <property type="match status" value="1"/>
</dbReference>
<dbReference type="SMART" id="SM00409">
    <property type="entry name" value="IG"/>
    <property type="match status" value="1"/>
</dbReference>
<dbReference type="Gene3D" id="2.30.29.30">
    <property type="entry name" value="Pleckstrin-homology domain (PH domain)/Phosphotyrosine-binding domain (PTB)"/>
    <property type="match status" value="1"/>
</dbReference>
<dbReference type="FunFam" id="2.30.30.40:FF:000038">
    <property type="entry name" value="kalirin isoform X1"/>
    <property type="match status" value="1"/>
</dbReference>
<dbReference type="GO" id="GO:0005085">
    <property type="term" value="F:guanyl-nucleotide exchange factor activity"/>
    <property type="evidence" value="ECO:0007669"/>
    <property type="project" value="UniProtKB-KW"/>
</dbReference>
<dbReference type="FunFam" id="2.60.40.10:FF:000368">
    <property type="entry name" value="kalirin isoform X1"/>
    <property type="match status" value="1"/>
</dbReference>
<dbReference type="OrthoDB" id="10256089at2759"/>
<dbReference type="SMART" id="SM00326">
    <property type="entry name" value="SH3"/>
    <property type="match status" value="1"/>
</dbReference>
<dbReference type="InterPro" id="IPR011993">
    <property type="entry name" value="PH-like_dom_sf"/>
</dbReference>
<comment type="subcellular location">
    <subcellularLocation>
        <location evidence="1">Cytoplasm</location>
    </subcellularLocation>
</comment>
<feature type="compositionally biased region" description="Polar residues" evidence="7">
    <location>
        <begin position="1"/>
        <end position="27"/>
    </location>
</feature>
<feature type="non-terminal residue" evidence="12">
    <location>
        <position position="1"/>
    </location>
</feature>
<feature type="domain" description="Ig-like" evidence="11">
    <location>
        <begin position="729"/>
        <end position="822"/>
    </location>
</feature>
<dbReference type="CDD" id="cd00160">
    <property type="entry name" value="RhoGEF"/>
    <property type="match status" value="1"/>
</dbReference>
<keyword evidence="13" id="KW-1185">Reference proteome</keyword>
<dbReference type="PANTHER" id="PTHR22826">
    <property type="entry name" value="RHO GUANINE EXCHANGE FACTOR-RELATED"/>
    <property type="match status" value="1"/>
</dbReference>
<dbReference type="InterPro" id="IPR000219">
    <property type="entry name" value="DH_dom"/>
</dbReference>
<accession>A0A7K6VZF3</accession>
<dbReference type="SMART" id="SM00408">
    <property type="entry name" value="IGc2"/>
    <property type="match status" value="1"/>
</dbReference>
<dbReference type="Proteomes" id="UP000516988">
    <property type="component" value="Unassembled WGS sequence"/>
</dbReference>
<keyword evidence="5" id="KW-0344">Guanine-nucleotide releasing factor</keyword>
<feature type="region of interest" description="Disordered" evidence="7">
    <location>
        <begin position="667"/>
        <end position="712"/>
    </location>
</feature>
<dbReference type="GO" id="GO:0005737">
    <property type="term" value="C:cytoplasm"/>
    <property type="evidence" value="ECO:0007669"/>
    <property type="project" value="UniProtKB-SubCell"/>
</dbReference>
<dbReference type="PROSITE" id="PS50010">
    <property type="entry name" value="DH_2"/>
    <property type="match status" value="1"/>
</dbReference>
<feature type="region of interest" description="Disordered" evidence="7">
    <location>
        <begin position="1"/>
        <end position="127"/>
    </location>
</feature>
<dbReference type="GO" id="GO:0007411">
    <property type="term" value="P:axon guidance"/>
    <property type="evidence" value="ECO:0007669"/>
    <property type="project" value="TreeGrafter"/>
</dbReference>
<dbReference type="InterPro" id="IPR047053">
    <property type="entry name" value="Kalirin_TRIO_SH3_2"/>
</dbReference>
<proteinExistence type="inferred from homology"/>
<dbReference type="Gene3D" id="2.30.30.40">
    <property type="entry name" value="SH3 Domains"/>
    <property type="match status" value="1"/>
</dbReference>
<sequence length="825" mass="92321">SVANLQPQPSLNSIQSSPGPKRSTNTLKKWLTSPVRRLNSGKTESNIKKQKKVRDGRKSFDLGSPKTGDETTPQGDSADEKSKKGWGEDEPDEESHTPLPPPMKIFDNDPTQDEMSSSLLAARQSSSDVPTAADLVSAIEKLVKSKLTLEGGSYRGSLKDATGCLNEGMTASTPPRNLEEEQKAKAMRGRMFVLNELVQTEKDYVKDLGTVVEGFMKRIEEKGVSEEMKGKDKIVFGNIHQIYDWHKDFFLAELEKCLQEPERLAQLFIKHERRLHMYVVYCQNKPRSEYIVAEYETYFEEVQQEISQRLTISDFLIKPIQRITKYQLLLKDFLRYSEKAGLECSDIEKAVELMCLVPKRCNDMMNLGRLQGFEGKLTAQGKLLQQDTFYVTEQDSGVQSRPKERRVFLFEQIVIFSELLRKGSLTPGYMFKKSIKMNYLIIEENVDNDPCKFALMSRETSERVILQAANPEIQQAWVQDINQVLDTQRDFLNALQSPIEYQRKESSSAVLRPQTGRVPQPNSRPYSSVPVGSEKPLKATSRNPSLPPLKISTSNGSTGYEHSQPGDKYEQSKTDLGGCNGTSSMVVIKDYYALKEDEICVNQGEVVQILAINQQNMFLVYQPANDHSPAAEGWIPGNILAPLTKSTTDNSDGSIKKSCSWHTLRMRKRAEKESSGKNEANGPRKSKDILGNKVSVKETNSSEESECDDLDPNTSMEIINPNFIQEVAPEFLVPLVDITCLLGDTVMLQCKVCGRPKPTITWKGPDQNILDNDNSTATYTVSSCDSGDLTLKICNLMPQDSGIYTCVATNEHGTASTSATIKVQG</sequence>
<dbReference type="Pfam" id="PF07679">
    <property type="entry name" value="I-set"/>
    <property type="match status" value="1"/>
</dbReference>
<evidence type="ECO:0000256" key="4">
    <source>
        <dbReference type="ARBA" id="ARBA00022490"/>
    </source>
</evidence>
<dbReference type="AlphaFoldDB" id="A0A7K6VZF3"/>
<dbReference type="GO" id="GO:0035556">
    <property type="term" value="P:intracellular signal transduction"/>
    <property type="evidence" value="ECO:0007669"/>
    <property type="project" value="TreeGrafter"/>
</dbReference>
<evidence type="ECO:0000313" key="12">
    <source>
        <dbReference type="EMBL" id="NWX39850.1"/>
    </source>
</evidence>
<evidence type="ECO:0000259" key="9">
    <source>
        <dbReference type="PROSITE" id="PS50003"/>
    </source>
</evidence>
<dbReference type="Pfam" id="PF23587">
    <property type="entry name" value="SH3_KALRN"/>
    <property type="match status" value="1"/>
</dbReference>
<dbReference type="Pfam" id="PF00621">
    <property type="entry name" value="RhoGEF"/>
    <property type="match status" value="1"/>
</dbReference>
<dbReference type="FunFam" id="1.20.900.10:FF:000008">
    <property type="entry name" value="rho guanine nucleotide exchange factor 25"/>
    <property type="match status" value="1"/>
</dbReference>
<dbReference type="Pfam" id="PF22697">
    <property type="entry name" value="SOS1_NGEF_PH"/>
    <property type="match status" value="1"/>
</dbReference>
<evidence type="ECO:0000256" key="1">
    <source>
        <dbReference type="ARBA" id="ARBA00004496"/>
    </source>
</evidence>
<dbReference type="SUPFAM" id="SSF50729">
    <property type="entry name" value="PH domain-like"/>
    <property type="match status" value="1"/>
</dbReference>